<dbReference type="AlphaFoldDB" id="A0A2A6C843"/>
<evidence type="ECO:0000313" key="3">
    <source>
        <dbReference type="Proteomes" id="UP000005239"/>
    </source>
</evidence>
<gene>
    <name evidence="2" type="primary">WBGene00281989</name>
</gene>
<evidence type="ECO:0000313" key="2">
    <source>
        <dbReference type="EnsemblMetazoa" id="PPA43620.1"/>
    </source>
</evidence>
<reference evidence="2" key="2">
    <citation type="submission" date="2022-06" db="UniProtKB">
        <authorList>
            <consortium name="EnsemblMetazoa"/>
        </authorList>
    </citation>
    <scope>IDENTIFICATION</scope>
    <source>
        <strain evidence="2">PS312</strain>
    </source>
</reference>
<accession>A0A8R1Z249</accession>
<feature type="region of interest" description="Disordered" evidence="1">
    <location>
        <begin position="140"/>
        <end position="161"/>
    </location>
</feature>
<name>A0A2A6C843_PRIPA</name>
<dbReference type="EnsemblMetazoa" id="PPA43620.1">
    <property type="protein sequence ID" value="PPA43620.1"/>
    <property type="gene ID" value="WBGene00281989"/>
</dbReference>
<keyword evidence="3" id="KW-1185">Reference proteome</keyword>
<reference evidence="3" key="1">
    <citation type="journal article" date="2008" name="Nat. Genet.">
        <title>The Pristionchus pacificus genome provides a unique perspective on nematode lifestyle and parasitism.</title>
        <authorList>
            <person name="Dieterich C."/>
            <person name="Clifton S.W."/>
            <person name="Schuster L.N."/>
            <person name="Chinwalla A."/>
            <person name="Delehaunty K."/>
            <person name="Dinkelacker I."/>
            <person name="Fulton L."/>
            <person name="Fulton R."/>
            <person name="Godfrey J."/>
            <person name="Minx P."/>
            <person name="Mitreva M."/>
            <person name="Roeseler W."/>
            <person name="Tian H."/>
            <person name="Witte H."/>
            <person name="Yang S.P."/>
            <person name="Wilson R.K."/>
            <person name="Sommer R.J."/>
        </authorList>
    </citation>
    <scope>NUCLEOTIDE SEQUENCE [LARGE SCALE GENOMIC DNA]</scope>
    <source>
        <strain evidence="3">PS312</strain>
    </source>
</reference>
<accession>A0A2A6C843</accession>
<proteinExistence type="predicted"/>
<dbReference type="Proteomes" id="UP000005239">
    <property type="component" value="Unassembled WGS sequence"/>
</dbReference>
<evidence type="ECO:0000256" key="1">
    <source>
        <dbReference type="SAM" id="MobiDB-lite"/>
    </source>
</evidence>
<sequence>MTAIEDGRHQHFISSTRCCFLLPPCLPAQCRCFLIPEEALGGGEMHAVSRMTHRLNCLGQRVHEKGRSPGVQKSEAGCEVLIVSDCSIRAAEDGEGVDSSSAATTTGRRAAAAWSQAVDCPAAVAAALSVQPFLTDKRAAMKEKAGKGGDSRNSPRRIGTRALRHRRTCEFGSALCK</sequence>
<protein>
    <submittedName>
        <fullName evidence="2">Uncharacterized protein</fullName>
    </submittedName>
</protein>
<organism evidence="2 3">
    <name type="scientific">Pristionchus pacificus</name>
    <name type="common">Parasitic nematode worm</name>
    <dbReference type="NCBI Taxonomy" id="54126"/>
    <lineage>
        <taxon>Eukaryota</taxon>
        <taxon>Metazoa</taxon>
        <taxon>Ecdysozoa</taxon>
        <taxon>Nematoda</taxon>
        <taxon>Chromadorea</taxon>
        <taxon>Rhabditida</taxon>
        <taxon>Rhabditina</taxon>
        <taxon>Diplogasteromorpha</taxon>
        <taxon>Diplogasteroidea</taxon>
        <taxon>Neodiplogasteridae</taxon>
        <taxon>Pristionchus</taxon>
    </lineage>
</organism>
<feature type="compositionally biased region" description="Basic and acidic residues" evidence="1">
    <location>
        <begin position="140"/>
        <end position="150"/>
    </location>
</feature>